<evidence type="ECO:0000256" key="4">
    <source>
        <dbReference type="ARBA" id="ARBA00022679"/>
    </source>
</evidence>
<comment type="caution">
    <text evidence="7">The sequence shown here is derived from an EMBL/GenBank/DDBJ whole genome shotgun (WGS) entry which is preliminary data.</text>
</comment>
<evidence type="ECO:0000256" key="2">
    <source>
        <dbReference type="ARBA" id="ARBA00006962"/>
    </source>
</evidence>
<dbReference type="GO" id="GO:0006488">
    <property type="term" value="P:dolichol-linked oligosaccharide biosynthetic process"/>
    <property type="evidence" value="ECO:0007669"/>
    <property type="project" value="InterPro"/>
</dbReference>
<dbReference type="RefSeq" id="WP_183617167.1">
    <property type="nucleotide sequence ID" value="NZ_JACIDY010000005.1"/>
</dbReference>
<evidence type="ECO:0000313" key="8">
    <source>
        <dbReference type="Proteomes" id="UP000561459"/>
    </source>
</evidence>
<dbReference type="Pfam" id="PF04101">
    <property type="entry name" value="Glyco_tran_28_C"/>
    <property type="match status" value="1"/>
</dbReference>
<proteinExistence type="inferred from homology"/>
<sequence>MILVSVGTQLPFDRLIKTVDQWALARERKDVVGQIGPTDYLPKAIDYFPFMEHDRFFALQSKCRVMVSHAGMGSIITALELGKPLIILARDHLRHEHRNAHQSDTLRQFANLAGIYAARDETHLLELLDSHETLTARPSIDASAPREFVDRLAEYVQNTPHRSRRARLMAKLRRR</sequence>
<dbReference type="InterPro" id="IPR007235">
    <property type="entry name" value="Glyco_trans_28_C"/>
</dbReference>
<dbReference type="Gene3D" id="3.40.50.2000">
    <property type="entry name" value="Glycogen Phosphorylase B"/>
    <property type="match status" value="1"/>
</dbReference>
<keyword evidence="8" id="KW-1185">Reference proteome</keyword>
<evidence type="ECO:0000313" key="7">
    <source>
        <dbReference type="EMBL" id="MBB3940556.1"/>
    </source>
</evidence>
<feature type="domain" description="Glycosyl transferase family 28 C-terminal" evidence="6">
    <location>
        <begin position="1"/>
        <end position="129"/>
    </location>
</feature>
<evidence type="ECO:0000259" key="6">
    <source>
        <dbReference type="Pfam" id="PF04101"/>
    </source>
</evidence>
<reference evidence="7 8" key="1">
    <citation type="submission" date="2020-08" db="EMBL/GenBank/DDBJ databases">
        <title>Genomic Encyclopedia of Type Strains, Phase IV (KMG-IV): sequencing the most valuable type-strain genomes for metagenomic binning, comparative biology and taxonomic classification.</title>
        <authorList>
            <person name="Goeker M."/>
        </authorList>
    </citation>
    <scope>NUCLEOTIDE SEQUENCE [LARGE SCALE GENOMIC DNA]</scope>
    <source>
        <strain evidence="7 8">DSM 27568</strain>
    </source>
</reference>
<dbReference type="InterPro" id="IPR039042">
    <property type="entry name" value="Alg13-like"/>
</dbReference>
<organism evidence="7 8">
    <name type="scientific">Novosphingobium fluoreni</name>
    <dbReference type="NCBI Taxonomy" id="1391222"/>
    <lineage>
        <taxon>Bacteria</taxon>
        <taxon>Pseudomonadati</taxon>
        <taxon>Pseudomonadota</taxon>
        <taxon>Alphaproteobacteria</taxon>
        <taxon>Sphingomonadales</taxon>
        <taxon>Sphingomonadaceae</taxon>
        <taxon>Novosphingobium</taxon>
    </lineage>
</organism>
<dbReference type="PANTHER" id="PTHR12867:SF6">
    <property type="entry name" value="N-ACETYLGLUCOSAMINYLDIPHOSPHODOLICHOL N-ACETYLGLUCOSAMINYLTRANSFERASE"/>
    <property type="match status" value="1"/>
</dbReference>
<keyword evidence="3" id="KW-0328">Glycosyltransferase</keyword>
<comment type="subcellular location">
    <subcellularLocation>
        <location evidence="1">Endoplasmic reticulum</location>
    </subcellularLocation>
</comment>
<dbReference type="Proteomes" id="UP000561459">
    <property type="component" value="Unassembled WGS sequence"/>
</dbReference>
<evidence type="ECO:0000256" key="3">
    <source>
        <dbReference type="ARBA" id="ARBA00022676"/>
    </source>
</evidence>
<name>A0A7W6C6S8_9SPHN</name>
<evidence type="ECO:0000256" key="5">
    <source>
        <dbReference type="ARBA" id="ARBA00022824"/>
    </source>
</evidence>
<dbReference type="PANTHER" id="PTHR12867">
    <property type="entry name" value="GLYCOSYL TRANSFERASE-RELATED"/>
    <property type="match status" value="1"/>
</dbReference>
<dbReference type="AlphaFoldDB" id="A0A7W6C6S8"/>
<keyword evidence="4 7" id="KW-0808">Transferase</keyword>
<dbReference type="SUPFAM" id="SSF53756">
    <property type="entry name" value="UDP-Glycosyltransferase/glycogen phosphorylase"/>
    <property type="match status" value="1"/>
</dbReference>
<gene>
    <name evidence="7" type="ORF">GGR39_002213</name>
</gene>
<comment type="similarity">
    <text evidence="2">Belongs to the glycosyltransferase 28 family.</text>
</comment>
<accession>A0A7W6C6S8</accession>
<dbReference type="GO" id="GO:0016758">
    <property type="term" value="F:hexosyltransferase activity"/>
    <property type="evidence" value="ECO:0007669"/>
    <property type="project" value="InterPro"/>
</dbReference>
<protein>
    <submittedName>
        <fullName evidence="7">UDP-N-acetylglucosamine transferase subunit ALG13</fullName>
    </submittedName>
</protein>
<keyword evidence="5" id="KW-0256">Endoplasmic reticulum</keyword>
<evidence type="ECO:0000256" key="1">
    <source>
        <dbReference type="ARBA" id="ARBA00004240"/>
    </source>
</evidence>
<dbReference type="EMBL" id="JACIDY010000005">
    <property type="protein sequence ID" value="MBB3940556.1"/>
    <property type="molecule type" value="Genomic_DNA"/>
</dbReference>